<comment type="caution">
    <text evidence="1">The sequence shown here is derived from an EMBL/GenBank/DDBJ whole genome shotgun (WGS) entry which is preliminary data.</text>
</comment>
<gene>
    <name evidence="1" type="ORF">JIN78_09080</name>
</gene>
<proteinExistence type="predicted"/>
<evidence type="ECO:0000313" key="1">
    <source>
        <dbReference type="EMBL" id="MBK1834212.1"/>
    </source>
</evidence>
<keyword evidence="2" id="KW-1185">Reference proteome</keyword>
<dbReference type="RefSeq" id="WP_200391648.1">
    <property type="nucleotide sequence ID" value="NZ_JAENIO010000020.1"/>
</dbReference>
<dbReference type="AlphaFoldDB" id="A0A934VMF0"/>
<reference evidence="1" key="1">
    <citation type="submission" date="2021-01" db="EMBL/GenBank/DDBJ databases">
        <title>Modified the classification status of verrucomicrobia.</title>
        <authorList>
            <person name="Feng X."/>
        </authorList>
    </citation>
    <scope>NUCLEOTIDE SEQUENCE</scope>
    <source>
        <strain evidence="1">KCTC 12986</strain>
    </source>
</reference>
<name>A0A934VMF0_9BACT</name>
<dbReference type="Proteomes" id="UP000604083">
    <property type="component" value="Unassembled WGS sequence"/>
</dbReference>
<sequence length="501" mass="54116">MKALAWIGGSLAALIILTLAFSSIQQSGSTSSGPALGNYPALATVEFDDLSQLQVLKLERGQLLDGDPTPPKTGIVSFAAHGSRTTAYTNRFSIRTQQINGQITGREYTNSAAPSGLFLLLEAPFFHHAPKYSFNQGQLDDHSFGQKGARAVEYVESPATEMQSGRPHLPPLCLQLADGQGGWHTAIGPIQENEADDSLAVVTFPVWPTTAKTLDFRALIPGEAPETFSLPNPFPAPKALSMTPSPLPQTHAEKDFTLTLKSAGLTAIPELGEILHLDYHFESHLPKPLHTRFPLRSPVEVTVPSLRTEWGQITEIGNFRMPDDSFEHGHVIASDGSQFEATFRIERSSFFPRKLSDVIILAKAKVAPDGKTISLLSQEKGLGLKSLLPGELSPEGGGQKLPLSAQFEWKSPSQRKAAIGTMSYGSLTFYLFVANATTSSGGTQSNGSGQGSGPFKETLQSSQTWYGALNPGDEFTIAIGEKLPDQEITFTFDRSHLRQGE</sequence>
<organism evidence="1 2">
    <name type="scientific">Roseibacillus ishigakijimensis</name>
    <dbReference type="NCBI Taxonomy" id="454146"/>
    <lineage>
        <taxon>Bacteria</taxon>
        <taxon>Pseudomonadati</taxon>
        <taxon>Verrucomicrobiota</taxon>
        <taxon>Verrucomicrobiia</taxon>
        <taxon>Verrucomicrobiales</taxon>
        <taxon>Verrucomicrobiaceae</taxon>
        <taxon>Roseibacillus</taxon>
    </lineage>
</organism>
<evidence type="ECO:0000313" key="2">
    <source>
        <dbReference type="Proteomes" id="UP000604083"/>
    </source>
</evidence>
<accession>A0A934VMF0</accession>
<dbReference type="EMBL" id="JAENIO010000020">
    <property type="protein sequence ID" value="MBK1834212.1"/>
    <property type="molecule type" value="Genomic_DNA"/>
</dbReference>
<protein>
    <submittedName>
        <fullName evidence="1">Uncharacterized protein</fullName>
    </submittedName>
</protein>